<feature type="transmembrane region" description="Helical" evidence="5">
    <location>
        <begin position="351"/>
        <end position="376"/>
    </location>
</feature>
<dbReference type="InterPro" id="IPR008521">
    <property type="entry name" value="Mg_trans_NIPA"/>
</dbReference>
<sequence length="454" mass="53291">MSLSFIGVILCFIGSFLGALGDKYVHDSYNIDKNKLFATKKKTMWIIAILLSIIIDPICTVIALYFTSAAVVAPFAEKNNDIFNINDLINIYLQPIIKNNSTTNINSYNELSENYGKKIDQNKSKDLVGKVENNINDYIEEGVTYSNNNENNYLYKFIYNSNNLYNNTFEKSSKYLSLIYSNNIPNNKNEQNNKTINQIYNYKNKKNIVNRLSKKEEYPLSRSKKLRLNHLLKKRQRKCNNEDDKKERYLYHNKFDNNNENIQNKTNLTITLSYIDNIKYYKKNEEIYYENIYTPFYPSQSIVSDYEKNEKNEKICSIYYRICCCTLCGMSGGLVNIFSEHIIIIFSHEKFYIFQYSFTYLITILTLFCLCNQLIFLNVSLSKFSVTSVIPLIMSNIVFLSSLTTIIMQINESKMNLRSILFFSLGVFLVIIGILYLQYNINQILLKYFRERKK</sequence>
<feature type="transmembrane region" description="Helical" evidence="5">
    <location>
        <begin position="420"/>
        <end position="439"/>
    </location>
</feature>
<dbReference type="PANTHER" id="PTHR12570">
    <property type="match status" value="1"/>
</dbReference>
<evidence type="ECO:0000313" key="6">
    <source>
        <dbReference type="EMBL" id="ETB58603.1"/>
    </source>
</evidence>
<evidence type="ECO:0000256" key="1">
    <source>
        <dbReference type="ARBA" id="ARBA00004141"/>
    </source>
</evidence>
<reference evidence="6 7" key="1">
    <citation type="submission" date="2013-11" db="EMBL/GenBank/DDBJ databases">
        <title>The Genome Sequence of Plasmodium yoelii 17X.</title>
        <authorList>
            <consortium name="The Broad Institute Genomics Platform"/>
            <consortium name="The Broad Institute Genome Sequencing Center for Infectious Disease"/>
            <person name="Neafsey D."/>
            <person name="Adams J."/>
            <person name="Walker B."/>
            <person name="Young S.K."/>
            <person name="Zeng Q."/>
            <person name="Gargeya S."/>
            <person name="Fitzgerald M."/>
            <person name="Haas B."/>
            <person name="Abouelleil A."/>
            <person name="Alvarado L."/>
            <person name="Chapman S.B."/>
            <person name="Gainer-Dewar J."/>
            <person name="Goldberg J."/>
            <person name="Griggs A."/>
            <person name="Gujja S."/>
            <person name="Hansen M."/>
            <person name="Howarth C."/>
            <person name="Imamovic A."/>
            <person name="Ireland A."/>
            <person name="Larimer J."/>
            <person name="McCowan C."/>
            <person name="Murphy C."/>
            <person name="Pearson M."/>
            <person name="Poon T.W."/>
            <person name="Priest M."/>
            <person name="Roberts A."/>
            <person name="Saif S."/>
            <person name="Shea T."/>
            <person name="Sykes S."/>
            <person name="Wortman J."/>
            <person name="Nusbaum C."/>
            <person name="Birren B."/>
        </authorList>
    </citation>
    <scope>NUCLEOTIDE SEQUENCE [LARGE SCALE GENOMIC DNA]</scope>
    <source>
        <strain evidence="6 7">17X</strain>
    </source>
</reference>
<dbReference type="GO" id="GO:0016020">
    <property type="term" value="C:membrane"/>
    <property type="evidence" value="ECO:0007669"/>
    <property type="project" value="UniProtKB-SubCell"/>
</dbReference>
<feature type="transmembrane region" description="Helical" evidence="5">
    <location>
        <begin position="6"/>
        <end position="25"/>
    </location>
</feature>
<feature type="transmembrane region" description="Helical" evidence="5">
    <location>
        <begin position="45"/>
        <end position="66"/>
    </location>
</feature>
<dbReference type="Proteomes" id="UP000018538">
    <property type="component" value="Unassembled WGS sequence"/>
</dbReference>
<evidence type="ECO:0000313" key="7">
    <source>
        <dbReference type="Proteomes" id="UP000018538"/>
    </source>
</evidence>
<dbReference type="OrthoDB" id="165382at2759"/>
<protein>
    <recommendedName>
        <fullName evidence="8">Magnesium transporter</fullName>
    </recommendedName>
</protein>
<feature type="transmembrane region" description="Helical" evidence="5">
    <location>
        <begin position="388"/>
        <end position="408"/>
    </location>
</feature>
<evidence type="ECO:0000256" key="5">
    <source>
        <dbReference type="SAM" id="Phobius"/>
    </source>
</evidence>
<accession>V7PJY0</accession>
<keyword evidence="7" id="KW-1185">Reference proteome</keyword>
<evidence type="ECO:0000256" key="4">
    <source>
        <dbReference type="ARBA" id="ARBA00023136"/>
    </source>
</evidence>
<keyword evidence="2 5" id="KW-0812">Transmembrane</keyword>
<dbReference type="EMBL" id="KI635773">
    <property type="protein sequence ID" value="ETB58603.1"/>
    <property type="molecule type" value="Genomic_DNA"/>
</dbReference>
<evidence type="ECO:0000256" key="2">
    <source>
        <dbReference type="ARBA" id="ARBA00022692"/>
    </source>
</evidence>
<evidence type="ECO:0008006" key="8">
    <source>
        <dbReference type="Google" id="ProtNLM"/>
    </source>
</evidence>
<dbReference type="PANTHER" id="PTHR12570:SF65">
    <property type="entry name" value="MAGNESIUM TRANSPORTER NIPA9-RELATED"/>
    <property type="match status" value="1"/>
</dbReference>
<proteinExistence type="predicted"/>
<feature type="transmembrane region" description="Helical" evidence="5">
    <location>
        <begin position="318"/>
        <end position="339"/>
    </location>
</feature>
<keyword evidence="4 5" id="KW-0472">Membrane</keyword>
<keyword evidence="3 5" id="KW-1133">Transmembrane helix</keyword>
<gene>
    <name evidence="6" type="ORF">YYC_03776</name>
</gene>
<dbReference type="AlphaFoldDB" id="V7PJY0"/>
<organism evidence="6 7">
    <name type="scientific">Plasmodium yoelii 17X</name>
    <dbReference type="NCBI Taxonomy" id="1323249"/>
    <lineage>
        <taxon>Eukaryota</taxon>
        <taxon>Sar</taxon>
        <taxon>Alveolata</taxon>
        <taxon>Apicomplexa</taxon>
        <taxon>Aconoidasida</taxon>
        <taxon>Haemosporida</taxon>
        <taxon>Plasmodiidae</taxon>
        <taxon>Plasmodium</taxon>
        <taxon>Plasmodium (Vinckeia)</taxon>
    </lineage>
</organism>
<name>V7PJY0_PLAYE</name>
<evidence type="ECO:0000256" key="3">
    <source>
        <dbReference type="ARBA" id="ARBA00022989"/>
    </source>
</evidence>
<dbReference type="GO" id="GO:0015095">
    <property type="term" value="F:magnesium ion transmembrane transporter activity"/>
    <property type="evidence" value="ECO:0007669"/>
    <property type="project" value="InterPro"/>
</dbReference>
<comment type="subcellular location">
    <subcellularLocation>
        <location evidence="1">Membrane</location>
        <topology evidence="1">Multi-pass membrane protein</topology>
    </subcellularLocation>
</comment>